<comment type="caution">
    <text evidence="2">The sequence shown here is derived from an EMBL/GenBank/DDBJ whole genome shotgun (WGS) entry which is preliminary data.</text>
</comment>
<keyword evidence="1" id="KW-0732">Signal</keyword>
<gene>
    <name evidence="2" type="ORF">HGRIS_014412</name>
</gene>
<evidence type="ECO:0008006" key="4">
    <source>
        <dbReference type="Google" id="ProtNLM"/>
    </source>
</evidence>
<protein>
    <recommendedName>
        <fullName evidence="4">Secreted protein</fullName>
    </recommendedName>
</protein>
<accession>A0ABR3JTI3</accession>
<evidence type="ECO:0000313" key="2">
    <source>
        <dbReference type="EMBL" id="KAL0959116.1"/>
    </source>
</evidence>
<name>A0ABR3JTI3_9AGAR</name>
<keyword evidence="3" id="KW-1185">Reference proteome</keyword>
<evidence type="ECO:0000256" key="1">
    <source>
        <dbReference type="SAM" id="SignalP"/>
    </source>
</evidence>
<dbReference type="Proteomes" id="UP001556367">
    <property type="component" value="Unassembled WGS sequence"/>
</dbReference>
<reference evidence="3" key="1">
    <citation type="submission" date="2024-06" db="EMBL/GenBank/DDBJ databases">
        <title>Multi-omics analyses provide insights into the biosynthesis of the anticancer antibiotic pleurotin in Hohenbuehelia grisea.</title>
        <authorList>
            <person name="Weaver J.A."/>
            <person name="Alberti F."/>
        </authorList>
    </citation>
    <scope>NUCLEOTIDE SEQUENCE [LARGE SCALE GENOMIC DNA]</scope>
    <source>
        <strain evidence="3">T-177</strain>
    </source>
</reference>
<feature type="signal peptide" evidence="1">
    <location>
        <begin position="1"/>
        <end position="19"/>
    </location>
</feature>
<proteinExistence type="predicted"/>
<dbReference type="EMBL" id="JASNQZ010000003">
    <property type="protein sequence ID" value="KAL0959116.1"/>
    <property type="molecule type" value="Genomic_DNA"/>
</dbReference>
<sequence length="145" mass="15721">MLAKYLAIVAVALIGQTAAVSVSRNDKVQLLLPGQDCTIGDKTNHETDQLYIGGDSSSCCLHPQWKISKCLFNCETLDKPAPEFKMCSGYWGPGFAYPLNQCATSLTPIAHEGEAGLKCCGFDYVADYAECRKECDPSGKPSFEL</sequence>
<evidence type="ECO:0000313" key="3">
    <source>
        <dbReference type="Proteomes" id="UP001556367"/>
    </source>
</evidence>
<feature type="chain" id="PRO_5047049526" description="Secreted protein" evidence="1">
    <location>
        <begin position="20"/>
        <end position="145"/>
    </location>
</feature>
<organism evidence="2 3">
    <name type="scientific">Hohenbuehelia grisea</name>
    <dbReference type="NCBI Taxonomy" id="104357"/>
    <lineage>
        <taxon>Eukaryota</taxon>
        <taxon>Fungi</taxon>
        <taxon>Dikarya</taxon>
        <taxon>Basidiomycota</taxon>
        <taxon>Agaricomycotina</taxon>
        <taxon>Agaricomycetes</taxon>
        <taxon>Agaricomycetidae</taxon>
        <taxon>Agaricales</taxon>
        <taxon>Pleurotineae</taxon>
        <taxon>Pleurotaceae</taxon>
        <taxon>Hohenbuehelia</taxon>
    </lineage>
</organism>